<accession>A0A0D0BGI5</accession>
<dbReference type="InterPro" id="IPR001810">
    <property type="entry name" value="F-box_dom"/>
</dbReference>
<dbReference type="Proteomes" id="UP000054485">
    <property type="component" value="Unassembled WGS sequence"/>
</dbReference>
<protein>
    <recommendedName>
        <fullName evidence="1">F-box domain-containing protein</fullName>
    </recommendedName>
</protein>
<reference evidence="3" key="2">
    <citation type="submission" date="2015-01" db="EMBL/GenBank/DDBJ databases">
        <title>Evolutionary Origins and Diversification of the Mycorrhizal Mutualists.</title>
        <authorList>
            <consortium name="DOE Joint Genome Institute"/>
            <consortium name="Mycorrhizal Genomics Consortium"/>
            <person name="Kohler A."/>
            <person name="Kuo A."/>
            <person name="Nagy L.G."/>
            <person name="Floudas D."/>
            <person name="Copeland A."/>
            <person name="Barry K.W."/>
            <person name="Cichocki N."/>
            <person name="Veneault-Fourrey C."/>
            <person name="LaButti K."/>
            <person name="Lindquist E.A."/>
            <person name="Lipzen A."/>
            <person name="Lundell T."/>
            <person name="Morin E."/>
            <person name="Murat C."/>
            <person name="Riley R."/>
            <person name="Ohm R."/>
            <person name="Sun H."/>
            <person name="Tunlid A."/>
            <person name="Henrissat B."/>
            <person name="Grigoriev I.V."/>
            <person name="Hibbett D.S."/>
            <person name="Martin F."/>
        </authorList>
    </citation>
    <scope>NUCLEOTIDE SEQUENCE [LARGE SCALE GENOMIC DNA]</scope>
    <source>
        <strain evidence="3">UH-Slu-Lm8-n1</strain>
    </source>
</reference>
<dbReference type="SUPFAM" id="SSF81383">
    <property type="entry name" value="F-box domain"/>
    <property type="match status" value="1"/>
</dbReference>
<dbReference type="HOGENOM" id="CLU_007279_3_1_1"/>
<dbReference type="EMBL" id="KN835176">
    <property type="protein sequence ID" value="KIK45237.1"/>
    <property type="molecule type" value="Genomic_DNA"/>
</dbReference>
<evidence type="ECO:0000313" key="2">
    <source>
        <dbReference type="EMBL" id="KIK45237.1"/>
    </source>
</evidence>
<dbReference type="OrthoDB" id="3174109at2759"/>
<dbReference type="InterPro" id="IPR036047">
    <property type="entry name" value="F-box-like_dom_sf"/>
</dbReference>
<name>A0A0D0BGI5_9AGAM</name>
<dbReference type="AlphaFoldDB" id="A0A0D0BGI5"/>
<evidence type="ECO:0000259" key="1">
    <source>
        <dbReference type="PROSITE" id="PS50181"/>
    </source>
</evidence>
<feature type="domain" description="F-box" evidence="1">
    <location>
        <begin position="10"/>
        <end position="58"/>
    </location>
</feature>
<dbReference type="InParanoid" id="A0A0D0BGI5"/>
<sequence>MIDDQQGATIEAAFSLPNELIAIVFDELDVVSLLRCKQVCRLFHSVITTNVQLLYKVELFFGRFEDGRHCNLDTAGRLRVCRQYQQAWNNLSFPDSQFIRMEDGHTWELSGGVLCHAMQSRSAIACVQLPCKIKNIPERKWTINNFGFAIRDFTIDTSQDLVVALEILGTIPNLTCNLHFRTLMTGEHHPMAAVPSVTHLLSNMHEELRFLTQICGSRIAFLCQEHADDVNSRLVIWDWKSGQQKLVIRDSDIRSFSFITEDLLLVGVVDTEDDEMPPRLDIISINSFSEEMKEYKDVSYICGLEYPKMKATISDMLIRSEPTPGWSPSQTAQTPFFFARSDRIFTIILRVNVDRNFEECTVLIVPLSTIMARVELSGGTRKRNVPWKEWGPNGSYMLFRTPSEVWVCHVYGMKFIQLLPWNKGQYARVYDFNRYAARRDVCNEQTTESKLPWKRLGMPQSLNVRCSAFDEKVNTHLPGRVATIEVIPNGDSHDWEAAMISEDNIIVISSFTRRYGCMAM</sequence>
<keyword evidence="3" id="KW-1185">Reference proteome</keyword>
<proteinExistence type="predicted"/>
<dbReference type="SMART" id="SM00256">
    <property type="entry name" value="FBOX"/>
    <property type="match status" value="1"/>
</dbReference>
<dbReference type="Gene3D" id="1.20.1280.50">
    <property type="match status" value="1"/>
</dbReference>
<dbReference type="STRING" id="930992.A0A0D0BGI5"/>
<reference evidence="2 3" key="1">
    <citation type="submission" date="2014-04" db="EMBL/GenBank/DDBJ databases">
        <authorList>
            <consortium name="DOE Joint Genome Institute"/>
            <person name="Kuo A."/>
            <person name="Ruytinx J."/>
            <person name="Rineau F."/>
            <person name="Colpaert J."/>
            <person name="Kohler A."/>
            <person name="Nagy L.G."/>
            <person name="Floudas D."/>
            <person name="Copeland A."/>
            <person name="Barry K.W."/>
            <person name="Cichocki N."/>
            <person name="Veneault-Fourrey C."/>
            <person name="LaButti K."/>
            <person name="Lindquist E.A."/>
            <person name="Lipzen A."/>
            <person name="Lundell T."/>
            <person name="Morin E."/>
            <person name="Murat C."/>
            <person name="Sun H."/>
            <person name="Tunlid A."/>
            <person name="Henrissat B."/>
            <person name="Grigoriev I.V."/>
            <person name="Hibbett D.S."/>
            <person name="Martin F."/>
            <person name="Nordberg H.P."/>
            <person name="Cantor M.N."/>
            <person name="Hua S.X."/>
        </authorList>
    </citation>
    <scope>NUCLEOTIDE SEQUENCE [LARGE SCALE GENOMIC DNA]</scope>
    <source>
        <strain evidence="2 3">UH-Slu-Lm8-n1</strain>
    </source>
</reference>
<evidence type="ECO:0000313" key="3">
    <source>
        <dbReference type="Proteomes" id="UP000054485"/>
    </source>
</evidence>
<organism evidence="2 3">
    <name type="scientific">Suillus luteus UH-Slu-Lm8-n1</name>
    <dbReference type="NCBI Taxonomy" id="930992"/>
    <lineage>
        <taxon>Eukaryota</taxon>
        <taxon>Fungi</taxon>
        <taxon>Dikarya</taxon>
        <taxon>Basidiomycota</taxon>
        <taxon>Agaricomycotina</taxon>
        <taxon>Agaricomycetes</taxon>
        <taxon>Agaricomycetidae</taxon>
        <taxon>Boletales</taxon>
        <taxon>Suillineae</taxon>
        <taxon>Suillaceae</taxon>
        <taxon>Suillus</taxon>
    </lineage>
</organism>
<dbReference type="Pfam" id="PF12937">
    <property type="entry name" value="F-box-like"/>
    <property type="match status" value="1"/>
</dbReference>
<gene>
    <name evidence="2" type="ORF">CY34DRAFT_801860</name>
</gene>
<dbReference type="PROSITE" id="PS50181">
    <property type="entry name" value="FBOX"/>
    <property type="match status" value="1"/>
</dbReference>